<dbReference type="InterPro" id="IPR013785">
    <property type="entry name" value="Aldolase_TIM"/>
</dbReference>
<evidence type="ECO:0000313" key="13">
    <source>
        <dbReference type="Proteomes" id="UP000013782"/>
    </source>
</evidence>
<organism evidence="12 13">
    <name type="scientific">Enterococcus pallens ATCC BAA-351</name>
    <dbReference type="NCBI Taxonomy" id="1158607"/>
    <lineage>
        <taxon>Bacteria</taxon>
        <taxon>Bacillati</taxon>
        <taxon>Bacillota</taxon>
        <taxon>Bacilli</taxon>
        <taxon>Lactobacillales</taxon>
        <taxon>Enterococcaceae</taxon>
        <taxon>Enterococcus</taxon>
    </lineage>
</organism>
<keyword evidence="9 10" id="KW-0413">Isomerase</keyword>
<evidence type="ECO:0000256" key="9">
    <source>
        <dbReference type="ARBA" id="ARBA00023235"/>
    </source>
</evidence>
<proteinExistence type="inferred from homology"/>
<accession>R2QGI3</accession>
<evidence type="ECO:0000256" key="4">
    <source>
        <dbReference type="ARBA" id="ARBA00012572"/>
    </source>
</evidence>
<comment type="caution">
    <text evidence="12">The sequence shown here is derived from an EMBL/GenBank/DDBJ whole genome shotgun (WGS) entry which is preliminary data.</text>
</comment>
<dbReference type="HAMAP" id="MF_00135">
    <property type="entry name" value="PRAI"/>
    <property type="match status" value="1"/>
</dbReference>
<dbReference type="RefSeq" id="WP_010757044.1">
    <property type="nucleotide sequence ID" value="NZ_ASWD01000001.1"/>
</dbReference>
<dbReference type="InterPro" id="IPR001240">
    <property type="entry name" value="PRAI_dom"/>
</dbReference>
<dbReference type="Proteomes" id="UP000013782">
    <property type="component" value="Unassembled WGS sequence"/>
</dbReference>
<evidence type="ECO:0000256" key="6">
    <source>
        <dbReference type="ARBA" id="ARBA00022605"/>
    </source>
</evidence>
<comment type="pathway">
    <text evidence="2 10">Amino-acid biosynthesis; L-tryptophan biosynthesis; L-tryptophan from chorismate: step 3/5.</text>
</comment>
<dbReference type="HOGENOM" id="CLU_076364_1_0_9"/>
<feature type="domain" description="N-(5'phosphoribosyl) anthranilate isomerase (PRAI)" evidence="11">
    <location>
        <begin position="4"/>
        <end position="192"/>
    </location>
</feature>
<sequence>MTHIKICGLSTTEAVETAVQGGADYLGFVFAKSPRQVTAEQVKKITANVPAAIKKVGVFVSPSRDEVEKTIQAAGLDLVQIHGEPLTEAVSVPIIRAVSIRKSEALPQTGIEAYLLLDAPPAKYMGGNGEVFDWQAVNPDELPQETLFIAGGLTPENVAAAIQYFQPLAVDVSSGVETNGKKDHKKITAFCQAVKEETHVSATNH</sequence>
<dbReference type="Pfam" id="PF00697">
    <property type="entry name" value="PRAI"/>
    <property type="match status" value="1"/>
</dbReference>
<name>R2QGI3_9ENTE</name>
<evidence type="ECO:0000256" key="7">
    <source>
        <dbReference type="ARBA" id="ARBA00022822"/>
    </source>
</evidence>
<reference evidence="12 13" key="1">
    <citation type="submission" date="2013-02" db="EMBL/GenBank/DDBJ databases">
        <title>The Genome Sequence of Enterococcus pallens BAA-351.</title>
        <authorList>
            <consortium name="The Broad Institute Genome Sequencing Platform"/>
            <consortium name="The Broad Institute Genome Sequencing Center for Infectious Disease"/>
            <person name="Earl A.M."/>
            <person name="Gilmore M.S."/>
            <person name="Lebreton F."/>
            <person name="Walker B."/>
            <person name="Young S.K."/>
            <person name="Zeng Q."/>
            <person name="Gargeya S."/>
            <person name="Fitzgerald M."/>
            <person name="Haas B."/>
            <person name="Abouelleil A."/>
            <person name="Alvarado L."/>
            <person name="Arachchi H.M."/>
            <person name="Berlin A.M."/>
            <person name="Chapman S.B."/>
            <person name="Dewar J."/>
            <person name="Goldberg J."/>
            <person name="Griggs A."/>
            <person name="Gujja S."/>
            <person name="Hansen M."/>
            <person name="Howarth C."/>
            <person name="Imamovic A."/>
            <person name="Larimer J."/>
            <person name="McCowan C."/>
            <person name="Murphy C."/>
            <person name="Neiman D."/>
            <person name="Pearson M."/>
            <person name="Priest M."/>
            <person name="Roberts A."/>
            <person name="Saif S."/>
            <person name="Shea T."/>
            <person name="Sisk P."/>
            <person name="Sykes S."/>
            <person name="Wortman J."/>
            <person name="Nusbaum C."/>
            <person name="Birren B."/>
        </authorList>
    </citation>
    <scope>NUCLEOTIDE SEQUENCE [LARGE SCALE GENOMIC DNA]</scope>
    <source>
        <strain evidence="12 13">ATCC BAA-351</strain>
    </source>
</reference>
<protein>
    <recommendedName>
        <fullName evidence="5 10">N-(5'-phosphoribosyl)anthranilate isomerase</fullName>
        <shortName evidence="10">PRAI</shortName>
        <ecNumber evidence="4 10">5.3.1.24</ecNumber>
    </recommendedName>
</protein>
<dbReference type="PANTHER" id="PTHR42894">
    <property type="entry name" value="N-(5'-PHOSPHORIBOSYL)ANTHRANILATE ISOMERASE"/>
    <property type="match status" value="1"/>
</dbReference>
<keyword evidence="13" id="KW-1185">Reference proteome</keyword>
<dbReference type="EC" id="5.3.1.24" evidence="4 10"/>
<dbReference type="SUPFAM" id="SSF51366">
    <property type="entry name" value="Ribulose-phoshate binding barrel"/>
    <property type="match status" value="1"/>
</dbReference>
<dbReference type="STRING" id="160454.RV10_GL001889"/>
<dbReference type="GO" id="GO:0000162">
    <property type="term" value="P:L-tryptophan biosynthetic process"/>
    <property type="evidence" value="ECO:0007669"/>
    <property type="project" value="UniProtKB-UniRule"/>
</dbReference>
<dbReference type="OrthoDB" id="9786954at2"/>
<dbReference type="PANTHER" id="PTHR42894:SF1">
    <property type="entry name" value="N-(5'-PHOSPHORIBOSYL)ANTHRANILATE ISOMERASE"/>
    <property type="match status" value="1"/>
</dbReference>
<dbReference type="AlphaFoldDB" id="R2QGI3"/>
<evidence type="ECO:0000256" key="8">
    <source>
        <dbReference type="ARBA" id="ARBA00023141"/>
    </source>
</evidence>
<dbReference type="InterPro" id="IPR044643">
    <property type="entry name" value="TrpF_fam"/>
</dbReference>
<dbReference type="eggNOG" id="COG0135">
    <property type="taxonomic scope" value="Bacteria"/>
</dbReference>
<dbReference type="UniPathway" id="UPA00035">
    <property type="reaction ID" value="UER00042"/>
</dbReference>
<keyword evidence="6 10" id="KW-0028">Amino-acid biosynthesis</keyword>
<dbReference type="CDD" id="cd00405">
    <property type="entry name" value="PRAI"/>
    <property type="match status" value="1"/>
</dbReference>
<dbReference type="Gene3D" id="3.20.20.70">
    <property type="entry name" value="Aldolase class I"/>
    <property type="match status" value="1"/>
</dbReference>
<dbReference type="PATRIC" id="fig|1158607.3.peg.2025"/>
<evidence type="ECO:0000313" key="12">
    <source>
        <dbReference type="EMBL" id="EOH94318.1"/>
    </source>
</evidence>
<gene>
    <name evidence="10" type="primary">trpF</name>
    <name evidence="12" type="ORF">UAU_02053</name>
</gene>
<comment type="catalytic activity">
    <reaction evidence="1 10">
        <text>N-(5-phospho-beta-D-ribosyl)anthranilate = 1-(2-carboxyphenylamino)-1-deoxy-D-ribulose 5-phosphate</text>
        <dbReference type="Rhea" id="RHEA:21540"/>
        <dbReference type="ChEBI" id="CHEBI:18277"/>
        <dbReference type="ChEBI" id="CHEBI:58613"/>
        <dbReference type="EC" id="5.3.1.24"/>
    </reaction>
</comment>
<evidence type="ECO:0000256" key="1">
    <source>
        <dbReference type="ARBA" id="ARBA00001164"/>
    </source>
</evidence>
<evidence type="ECO:0000256" key="10">
    <source>
        <dbReference type="HAMAP-Rule" id="MF_00135"/>
    </source>
</evidence>
<dbReference type="InterPro" id="IPR011060">
    <property type="entry name" value="RibuloseP-bd_barrel"/>
</dbReference>
<evidence type="ECO:0000256" key="5">
    <source>
        <dbReference type="ARBA" id="ARBA00022272"/>
    </source>
</evidence>
<comment type="similarity">
    <text evidence="3 10">Belongs to the TrpF family.</text>
</comment>
<evidence type="ECO:0000256" key="2">
    <source>
        <dbReference type="ARBA" id="ARBA00004664"/>
    </source>
</evidence>
<dbReference type="EMBL" id="AJAQ01000015">
    <property type="protein sequence ID" value="EOH94318.1"/>
    <property type="molecule type" value="Genomic_DNA"/>
</dbReference>
<evidence type="ECO:0000259" key="11">
    <source>
        <dbReference type="Pfam" id="PF00697"/>
    </source>
</evidence>
<dbReference type="FunFam" id="3.20.20.70:FF:000075">
    <property type="entry name" value="Tryptophan biosynthesis protein TRP1"/>
    <property type="match status" value="1"/>
</dbReference>
<keyword evidence="7 10" id="KW-0822">Tryptophan biosynthesis</keyword>
<dbReference type="GO" id="GO:0004640">
    <property type="term" value="F:phosphoribosylanthranilate isomerase activity"/>
    <property type="evidence" value="ECO:0007669"/>
    <property type="project" value="UniProtKB-UniRule"/>
</dbReference>
<dbReference type="NCBIfam" id="NF002300">
    <property type="entry name" value="PRK01222.1-7"/>
    <property type="match status" value="1"/>
</dbReference>
<evidence type="ECO:0000256" key="3">
    <source>
        <dbReference type="ARBA" id="ARBA00007571"/>
    </source>
</evidence>
<keyword evidence="8 10" id="KW-0057">Aromatic amino acid biosynthesis</keyword>